<comment type="caution">
    <text evidence="3">The sequence shown here is derived from an EMBL/GenBank/DDBJ whole genome shotgun (WGS) entry which is preliminary data.</text>
</comment>
<evidence type="ECO:0000313" key="4">
    <source>
        <dbReference type="Proteomes" id="UP001187415"/>
    </source>
</evidence>
<feature type="region of interest" description="Disordered" evidence="1">
    <location>
        <begin position="88"/>
        <end position="116"/>
    </location>
</feature>
<feature type="signal peptide" evidence="2">
    <location>
        <begin position="1"/>
        <end position="16"/>
    </location>
</feature>
<dbReference type="EMBL" id="JAUPFM010000009">
    <property type="protein sequence ID" value="KAK2842428.1"/>
    <property type="molecule type" value="Genomic_DNA"/>
</dbReference>
<organism evidence="3 4">
    <name type="scientific">Channa striata</name>
    <name type="common">Snakehead murrel</name>
    <name type="synonym">Ophicephalus striatus</name>
    <dbReference type="NCBI Taxonomy" id="64152"/>
    <lineage>
        <taxon>Eukaryota</taxon>
        <taxon>Metazoa</taxon>
        <taxon>Chordata</taxon>
        <taxon>Craniata</taxon>
        <taxon>Vertebrata</taxon>
        <taxon>Euteleostomi</taxon>
        <taxon>Actinopterygii</taxon>
        <taxon>Neopterygii</taxon>
        <taxon>Teleostei</taxon>
        <taxon>Neoteleostei</taxon>
        <taxon>Acanthomorphata</taxon>
        <taxon>Anabantaria</taxon>
        <taxon>Anabantiformes</taxon>
        <taxon>Channoidei</taxon>
        <taxon>Channidae</taxon>
        <taxon>Channa</taxon>
    </lineage>
</organism>
<evidence type="ECO:0000313" key="3">
    <source>
        <dbReference type="EMBL" id="KAK2842428.1"/>
    </source>
</evidence>
<protein>
    <submittedName>
        <fullName evidence="3">Uncharacterized protein</fullName>
    </submittedName>
</protein>
<dbReference type="Proteomes" id="UP001187415">
    <property type="component" value="Unassembled WGS sequence"/>
</dbReference>
<keyword evidence="2" id="KW-0732">Signal</keyword>
<keyword evidence="4" id="KW-1185">Reference proteome</keyword>
<evidence type="ECO:0000256" key="2">
    <source>
        <dbReference type="SAM" id="SignalP"/>
    </source>
</evidence>
<dbReference type="AlphaFoldDB" id="A0AA88MU40"/>
<accession>A0AA88MU40</accession>
<reference evidence="3" key="1">
    <citation type="submission" date="2023-07" db="EMBL/GenBank/DDBJ databases">
        <title>Chromosome-level Genome Assembly of Striped Snakehead (Channa striata).</title>
        <authorList>
            <person name="Liu H."/>
        </authorList>
    </citation>
    <scope>NUCLEOTIDE SEQUENCE</scope>
    <source>
        <strain evidence="3">Gz</strain>
        <tissue evidence="3">Muscle</tissue>
    </source>
</reference>
<gene>
    <name evidence="3" type="ORF">Q5P01_012628</name>
</gene>
<feature type="chain" id="PRO_5041727332" evidence="2">
    <location>
        <begin position="17"/>
        <end position="116"/>
    </location>
</feature>
<name>A0AA88MU40_CHASR</name>
<sequence length="116" mass="13211">MWIVLLFLDGQYYACAKTNWSGRFVIIDKAAPQKWCEPTNNTSSQELMVKTQMWFFESQRCGILLLVLSVIVFGGLHKLYKLCKSGEQGEEDETTPMYPSLPVPGRPETCLDSEQV</sequence>
<proteinExistence type="predicted"/>
<evidence type="ECO:0000256" key="1">
    <source>
        <dbReference type="SAM" id="MobiDB-lite"/>
    </source>
</evidence>